<dbReference type="InterPro" id="IPR036412">
    <property type="entry name" value="HAD-like_sf"/>
</dbReference>
<dbReference type="SUPFAM" id="SSF56784">
    <property type="entry name" value="HAD-like"/>
    <property type="match status" value="1"/>
</dbReference>
<accession>A0AAE8BY00</accession>
<organism evidence="2 3">
    <name type="scientific">Klebsiella phage vB_KpnS-VAC2</name>
    <dbReference type="NCBI Taxonomy" id="2864369"/>
    <lineage>
        <taxon>Viruses</taxon>
        <taxon>Duplodnaviria</taxon>
        <taxon>Heunggongvirae</taxon>
        <taxon>Uroviricota</taxon>
        <taxon>Caudoviricetes</taxon>
        <taxon>Drexlerviridae</taxon>
        <taxon>Webervirus</taxon>
        <taxon>Webervirus VAC2</taxon>
    </lineage>
</organism>
<feature type="domain" description="Polynucleotide kinase PNKP phosphatase" evidence="1">
    <location>
        <begin position="9"/>
        <end position="150"/>
    </location>
</feature>
<evidence type="ECO:0000313" key="2">
    <source>
        <dbReference type="EMBL" id="QZE50418.1"/>
    </source>
</evidence>
<dbReference type="GO" id="GO:0016301">
    <property type="term" value="F:kinase activity"/>
    <property type="evidence" value="ECO:0007669"/>
    <property type="project" value="UniProtKB-KW"/>
</dbReference>
<keyword evidence="2" id="KW-0418">Kinase</keyword>
<dbReference type="Gene3D" id="3.40.50.1000">
    <property type="entry name" value="HAD superfamily/HAD-like"/>
    <property type="match status" value="1"/>
</dbReference>
<evidence type="ECO:0000313" key="3">
    <source>
        <dbReference type="Proteomes" id="UP000828171"/>
    </source>
</evidence>
<keyword evidence="2" id="KW-0808">Transferase</keyword>
<protein>
    <submittedName>
        <fullName evidence="2">Polynucleotide kinase</fullName>
    </submittedName>
</protein>
<dbReference type="Proteomes" id="UP000828171">
    <property type="component" value="Segment"/>
</dbReference>
<dbReference type="EMBL" id="MZ428221">
    <property type="protein sequence ID" value="QZE50418.1"/>
    <property type="molecule type" value="Genomic_DNA"/>
</dbReference>
<dbReference type="InterPro" id="IPR056782">
    <property type="entry name" value="HAD_PNKP"/>
</dbReference>
<dbReference type="PANTHER" id="PTHR31284">
    <property type="entry name" value="ACID PHOSPHATASE-LIKE PROTEIN"/>
    <property type="match status" value="1"/>
</dbReference>
<sequence length="167" mass="18957">MILNMNRNICIFDLDGTLSNGNHRLHLLPKKDLHLTESWTAFNMAAGDDAPIEDTIRVMKAMRTAGFIVIILTGRSDEAREITEKWLRENGASHYDLLIMRSASDNRKDTVIKEEVLRKIGLERIVAAWDDSPTVIAHFRSLGITTYQVCDYGDNLHDHLKSHGVDK</sequence>
<dbReference type="InterPro" id="IPR023214">
    <property type="entry name" value="HAD_sf"/>
</dbReference>
<dbReference type="Pfam" id="PF25109">
    <property type="entry name" value="HAD_PNKP"/>
    <property type="match status" value="1"/>
</dbReference>
<proteinExistence type="predicted"/>
<keyword evidence="3" id="KW-1185">Reference proteome</keyword>
<name>A0AAE8BY00_9CAUD</name>
<evidence type="ECO:0000259" key="1">
    <source>
        <dbReference type="Pfam" id="PF25109"/>
    </source>
</evidence>
<reference evidence="2" key="1">
    <citation type="submission" date="2021-06" db="EMBL/GenBank/DDBJ databases">
        <title>PemIK (PemK/PemI) type II TA system from Klebsiella pneumoniae clinical strains inhibits lytic phage.</title>
        <authorList>
            <person name="Bleriot I.I."/>
            <person name="Blasco L.L."/>
            <person name="Pacios O.O."/>
            <person name="Fernandez-Garcia L.L."/>
            <person name="Ambroa A.A."/>
            <person name="Lopez M.M."/>
            <person name="Gonzalez-Bardanca M.M."/>
            <person name="Fernandez Cuenca F.F."/>
            <person name="Oteo J.J."/>
            <person name="Pascual A.A."/>
            <person name="Martinez-Martinez L.L."/>
            <person name="Domingo-Calap P.P."/>
            <person name="Wood T.K.T.K."/>
            <person name="Tomas M.M."/>
        </authorList>
    </citation>
    <scope>NUCLEOTIDE SEQUENCE</scope>
</reference>
<dbReference type="PANTHER" id="PTHR31284:SF10">
    <property type="entry name" value="ACID PHOSPHATASE-LIKE PROTEIN"/>
    <property type="match status" value="1"/>
</dbReference>